<feature type="repeat" description="TPR" evidence="3">
    <location>
        <begin position="567"/>
        <end position="600"/>
    </location>
</feature>
<feature type="repeat" description="TPR" evidence="3">
    <location>
        <begin position="601"/>
        <end position="634"/>
    </location>
</feature>
<evidence type="ECO:0000256" key="3">
    <source>
        <dbReference type="PROSITE-ProRule" id="PRU00339"/>
    </source>
</evidence>
<evidence type="ECO:0000256" key="2">
    <source>
        <dbReference type="ARBA" id="ARBA00038210"/>
    </source>
</evidence>
<name>A0ABR0EMP3_ZASCE</name>
<dbReference type="PANTHER" id="PTHR12558">
    <property type="entry name" value="CELL DIVISION CYCLE 16,23,27"/>
    <property type="match status" value="1"/>
</dbReference>
<feature type="repeat" description="TPR" evidence="3">
    <location>
        <begin position="499"/>
        <end position="532"/>
    </location>
</feature>
<evidence type="ECO:0000313" key="5">
    <source>
        <dbReference type="EMBL" id="KAK4502525.1"/>
    </source>
</evidence>
<dbReference type="SMART" id="SM00028">
    <property type="entry name" value="TPR"/>
    <property type="match status" value="8"/>
</dbReference>
<dbReference type="Gene3D" id="1.25.40.10">
    <property type="entry name" value="Tetratricopeptide repeat domain"/>
    <property type="match status" value="4"/>
</dbReference>
<feature type="compositionally biased region" description="Low complexity" evidence="4">
    <location>
        <begin position="378"/>
        <end position="397"/>
    </location>
</feature>
<keyword evidence="1 3" id="KW-0802">TPR repeat</keyword>
<sequence length="791" mass="87859">MAPTTTIAASQLRQLIYYHLDNDMLDNASFLAQRLHALEPRNADAQHLLALTYLRARRPKAAYDFSHKSGASGRHLGCAYVFAQACFDLERYSEGSAALEACRKLWMGKNDWNKHSETSRRHLPDAPAVLTLLGRLYRAHGELRKAGDCFIEAHKQNAFVWDAFEGLCKIGADLKVENMFRQTTDMPAPSELGSRDTQVYVDEDSRLPLGPQPNFGSRNATASMDDPFTSSRPESALPDPDPLPKVKGKSALSEWDTPTIQSSILDDDVTMAENQDDVFAPAAPSRRVRPGQQLEASDRPRFGGQSEGPEDTLQAPRKPGAQGQKRTISGAASQASADSSQPRRSNRLFTQSITTRMTRSTADTTASVAGRADRTVRTAKAATGTKGRTGAVVGRVVSGNRKVMPPDEKEKEKDKRAISRSNERSFATSAAPVMSSIALPQQKPQATSQHDALAEQQAMNSLLDNFRQLAVGSHAIAKFELPDAIQAFRSLPSAQRETPWVLAQLGKAYYEAADYKTAEECFSKLMRMQPSRIEDMEIYSTVLWHLKKESTLSFLCRVLRDNHFDAPETWVAVGNAFSLTREHDSAISAFKRATQLDEKFAYAYTLMGHEYMANEAFDAGLLAFRKAVAIERRGYGGWYGLGKCYERMGKLEDAERHYQIAHKINPSNSTLLVCIGVVMERLRNKDAALKNYAQALELAPQSALARFKKARVLMHMKEYDDALEELHILRDQAPDEANVWFLLGKCYKGLTDKAAALRAFTTALNLDVKAAPFIKEAMEALDEEDEDSDDD</sequence>
<gene>
    <name evidence="5" type="ORF">PRZ48_005950</name>
</gene>
<feature type="repeat" description="TPR" evidence="3">
    <location>
        <begin position="737"/>
        <end position="770"/>
    </location>
</feature>
<evidence type="ECO:0000256" key="1">
    <source>
        <dbReference type="ARBA" id="ARBA00022803"/>
    </source>
</evidence>
<dbReference type="PANTHER" id="PTHR12558:SF13">
    <property type="entry name" value="CELL DIVISION CYCLE PROTEIN 27 HOMOLOG"/>
    <property type="match status" value="1"/>
</dbReference>
<feature type="compositionally biased region" description="Low complexity" evidence="4">
    <location>
        <begin position="331"/>
        <end position="340"/>
    </location>
</feature>
<keyword evidence="6" id="KW-1185">Reference proteome</keyword>
<feature type="compositionally biased region" description="Low complexity" evidence="4">
    <location>
        <begin position="354"/>
        <end position="367"/>
    </location>
</feature>
<dbReference type="Proteomes" id="UP001305779">
    <property type="component" value="Unassembled WGS sequence"/>
</dbReference>
<evidence type="ECO:0008006" key="7">
    <source>
        <dbReference type="Google" id="ProtNLM"/>
    </source>
</evidence>
<dbReference type="SUPFAM" id="SSF48452">
    <property type="entry name" value="TPR-like"/>
    <property type="match status" value="1"/>
</dbReference>
<evidence type="ECO:0000256" key="4">
    <source>
        <dbReference type="SAM" id="MobiDB-lite"/>
    </source>
</evidence>
<feature type="compositionally biased region" description="Basic and acidic residues" evidence="4">
    <location>
        <begin position="404"/>
        <end position="423"/>
    </location>
</feature>
<proteinExistence type="inferred from homology"/>
<feature type="compositionally biased region" description="Polar residues" evidence="4">
    <location>
        <begin position="214"/>
        <end position="233"/>
    </location>
</feature>
<dbReference type="Pfam" id="PF14559">
    <property type="entry name" value="TPR_19"/>
    <property type="match status" value="1"/>
</dbReference>
<organism evidence="5 6">
    <name type="scientific">Zasmidium cellare</name>
    <name type="common">Wine cellar mold</name>
    <name type="synonym">Racodium cellare</name>
    <dbReference type="NCBI Taxonomy" id="395010"/>
    <lineage>
        <taxon>Eukaryota</taxon>
        <taxon>Fungi</taxon>
        <taxon>Dikarya</taxon>
        <taxon>Ascomycota</taxon>
        <taxon>Pezizomycotina</taxon>
        <taxon>Dothideomycetes</taxon>
        <taxon>Dothideomycetidae</taxon>
        <taxon>Mycosphaerellales</taxon>
        <taxon>Mycosphaerellaceae</taxon>
        <taxon>Zasmidium</taxon>
    </lineage>
</organism>
<protein>
    <recommendedName>
        <fullName evidence="7">TPR-like protein</fullName>
    </recommendedName>
</protein>
<dbReference type="InterPro" id="IPR019734">
    <property type="entry name" value="TPR_rpt"/>
</dbReference>
<comment type="caution">
    <text evidence="5">The sequence shown here is derived from an EMBL/GenBank/DDBJ whole genome shotgun (WGS) entry which is preliminary data.</text>
</comment>
<dbReference type="Pfam" id="PF12895">
    <property type="entry name" value="ANAPC3"/>
    <property type="match status" value="1"/>
</dbReference>
<dbReference type="EMBL" id="JAXOVC010000004">
    <property type="protein sequence ID" value="KAK4502525.1"/>
    <property type="molecule type" value="Genomic_DNA"/>
</dbReference>
<feature type="repeat" description="TPR" evidence="3">
    <location>
        <begin position="635"/>
        <end position="668"/>
    </location>
</feature>
<accession>A0ABR0EMP3</accession>
<dbReference type="PROSITE" id="PS50005">
    <property type="entry name" value="TPR"/>
    <property type="match status" value="6"/>
</dbReference>
<dbReference type="Pfam" id="PF00515">
    <property type="entry name" value="TPR_1"/>
    <property type="match status" value="1"/>
</dbReference>
<feature type="region of interest" description="Disordered" evidence="4">
    <location>
        <begin position="278"/>
        <end position="431"/>
    </location>
</feature>
<reference evidence="5 6" key="1">
    <citation type="journal article" date="2023" name="G3 (Bethesda)">
        <title>A chromosome-level genome assembly of Zasmidium syzygii isolated from banana leaves.</title>
        <authorList>
            <person name="van Westerhoven A.C."/>
            <person name="Mehrabi R."/>
            <person name="Talebi R."/>
            <person name="Steentjes M.B.F."/>
            <person name="Corcolon B."/>
            <person name="Chong P.A."/>
            <person name="Kema G.H.J."/>
            <person name="Seidl M.F."/>
        </authorList>
    </citation>
    <scope>NUCLEOTIDE SEQUENCE [LARGE SCALE GENOMIC DNA]</scope>
    <source>
        <strain evidence="5 6">P124</strain>
    </source>
</reference>
<feature type="region of interest" description="Disordered" evidence="4">
    <location>
        <begin position="204"/>
        <end position="259"/>
    </location>
</feature>
<dbReference type="InterPro" id="IPR011990">
    <property type="entry name" value="TPR-like_helical_dom_sf"/>
</dbReference>
<feature type="repeat" description="TPR" evidence="3">
    <location>
        <begin position="669"/>
        <end position="702"/>
    </location>
</feature>
<evidence type="ECO:0000313" key="6">
    <source>
        <dbReference type="Proteomes" id="UP001305779"/>
    </source>
</evidence>
<dbReference type="Pfam" id="PF13181">
    <property type="entry name" value="TPR_8"/>
    <property type="match status" value="2"/>
</dbReference>
<comment type="similarity">
    <text evidence="2">Belongs to the APC3/CDC27 family.</text>
</comment>